<dbReference type="Pfam" id="PF00759">
    <property type="entry name" value="Glyco_hydro_9"/>
    <property type="match status" value="4"/>
</dbReference>
<feature type="domain" description="CBM3" evidence="5">
    <location>
        <begin position="1607"/>
        <end position="1777"/>
    </location>
</feature>
<keyword evidence="1" id="KW-0378">Hydrolase</keyword>
<protein>
    <submittedName>
        <fullName evidence="6">T9SS type A sorting domain-containing protein</fullName>
    </submittedName>
</protein>
<dbReference type="InterPro" id="IPR012341">
    <property type="entry name" value="6hp_glycosidase-like_sf"/>
</dbReference>
<name>A0A7J5TT79_9BACT</name>
<dbReference type="InterPro" id="IPR026444">
    <property type="entry name" value="Secre_tail"/>
</dbReference>
<proteinExistence type="predicted"/>
<reference evidence="6 7" key="1">
    <citation type="submission" date="2019-10" db="EMBL/GenBank/DDBJ databases">
        <title>Rudanella paleaurantiibacter sp. nov., isolated from sludge.</title>
        <authorList>
            <person name="Xu S.Q."/>
        </authorList>
    </citation>
    <scope>NUCLEOTIDE SEQUENCE [LARGE SCALE GENOMIC DNA]</scope>
    <source>
        <strain evidence="6 7">HX-22-17</strain>
    </source>
</reference>
<keyword evidence="4" id="KW-0624">Polysaccharide degradation</keyword>
<dbReference type="PROSITE" id="PS51172">
    <property type="entry name" value="CBM3"/>
    <property type="match status" value="1"/>
</dbReference>
<evidence type="ECO:0000313" key="7">
    <source>
        <dbReference type="Proteomes" id="UP000488299"/>
    </source>
</evidence>
<organism evidence="6 7">
    <name type="scientific">Rudanella paleaurantiibacter</name>
    <dbReference type="NCBI Taxonomy" id="2614655"/>
    <lineage>
        <taxon>Bacteria</taxon>
        <taxon>Pseudomonadati</taxon>
        <taxon>Bacteroidota</taxon>
        <taxon>Cytophagia</taxon>
        <taxon>Cytophagales</taxon>
        <taxon>Cytophagaceae</taxon>
        <taxon>Rudanella</taxon>
    </lineage>
</organism>
<dbReference type="Proteomes" id="UP000488299">
    <property type="component" value="Unassembled WGS sequence"/>
</dbReference>
<dbReference type="Pfam" id="PF00942">
    <property type="entry name" value="CBM_3"/>
    <property type="match status" value="2"/>
</dbReference>
<dbReference type="InterPro" id="IPR008928">
    <property type="entry name" value="6-hairpin_glycosidase_sf"/>
</dbReference>
<dbReference type="SUPFAM" id="SSF49384">
    <property type="entry name" value="Carbohydrate-binding domain"/>
    <property type="match status" value="2"/>
</dbReference>
<dbReference type="InterPro" id="IPR001956">
    <property type="entry name" value="CBM3"/>
</dbReference>
<dbReference type="InterPro" id="IPR001701">
    <property type="entry name" value="Glyco_hydro_9"/>
</dbReference>
<sequence length="2350" mass="251748">MRFPLSTRPVWLLLWLVVVQLPTLAQQHNYAELLQKSIYFYDAQRSGPMPAYGYAPGQNRVRWIGDQHTYDGYDLVIPAGGLINGHGQTITDANKAGALQGGFRDAGDHPKWSQSITFAVSGLAWSGIEYRNALLSTGQMPYLLANVKWGTDYLLRCFLAGNPDDPATYKIVLMVSDYRGEQTVATSSEIQVNRNPQRPHFYADKDVPMTSTVANVASSLAVASVLFRQNGDAAYADKLFAAAQRLHTFTKTYWGYSHYKKANGTVVRKTSALADSYFASVAPGFSANNLPKTITLDNAKQAGGADFLSDPTWTNSRVFQHSPQSPNGDPGNYDYESSRSIAGLIRNFADNLCYTAIWLHKAETERNGTTALATNYLNEAKQFGDLMATDLGPNGPYWQPTRTDGSGGNGGAGLPFGFHQVFDYRIPAALWLTRLVPSEPKYRQWLEQSLDNQVNAERTPGGMSLLAGDKNWGPIEQLSPAMFIHFAYGDQISDPVKKNRYIGYALSQVQYFLGANPENRCYVIGYRPPGVIATNIGLHANALSSFNGFDDYTPGRFGHPTGQPNNTCSGVTDARNGAGENRNMLYGAVIGGPSTGRGADAPADRYANPDGSPITTISTRAQRSEVATFYQPYWTGAMARMKQALGASGGDALAADFAKESLPDGEDIPHPVPNNSKWMREEFYSEARVDAAPSATTNTVRIRVNNRSRWPQRIIAGASFRYYFTLEPGVNVSKIDLLNPYSAITATCPADADGATLNPNTEGQITKEAPSHGGTGSDIVVVSTDGAGNRLCYVEVYFRKPSLTTYNYLFDNPLNTSATNEPFAWRVTKNPLAAAQAMLNGPLYNPTPGTTIPADGRNDFEVIAPWGVYRSKNIGFAATYIMRQAVLRLTYSGTNNTANDFSYANLPGTSANPSCAMNIPMYNEGQLLAGDEPTAPGQVPGAPPTLPTPVHDYKKAVQRALYYFETQRSGQVDNGVTLPNGTTLPNRVDWRGNAHHVASNQGGDLFPAINLVGGLYNAGDDYLKSSHTMAAVASVLAWSAVEFPQAYNGGQKAHLLGTLKYLNDYFLKSLTFGDAGDVSTYKIYLMVTDRKAATTAPNNFLARHQKWAAAEVMHEFPDNDPEKPVRRYFYADKDAPSVSTVSAMAAALAAGSKVFRDNGDAAYADQLLTAARRLYTFVFHFTHGGGKLLNYTGQNFATRTIGTLAGYNGGNGFNLNGVMKDEAGTLVRHDPYLYPASTTIFSAAGSRPAGISGANGILATGSSPSVTRMNFNGTQPTGTGADYDAPVPDYHEMPDDYPTNAGQVSRNLHDDLCWAALWLHQAETDGTAAANRLNEAVTYYAVFRSDIGARGNDQGNSFGFHWYRVPSAILLHKLNAPLAASQTETYRTRIEQYTGADAVSPATNTLLANAAANGGLINTTNNRMQRPGGSAAPNLFACLSLFAYAHAMSSENPAPADARLALQNKFIEVARRNMDALLGTNVNRRSYMIGYDSGTIPGLVGVSGLQNNHHRTALGYFAGIGHRTSGTNSLYRTTARHTQHGGIVSGPQATYNGNYTRETVLSTPSTSWAFESNETSPVTNAFAVFGLSYLTRDGSGTVSADFPAPVAKDDEVFVEAGIVSQSASSVRIRATLNNRSLWPARAYNNLRFRYYFTLEDGASVTGQQIMVHDATNAPTISAPVQVSGNGYYVEVAFTDKLYPGGEDLVSGRPNTFTPSGTLPNNPMHYRRTVEFQLNVNSAFASTDDWSFAGLKTVPSLIKTKQIPVYDGSSRLFGNEPGSYDLELWVDADNNGSIGGNDVRLNGGNTLDFGTTGLNNPVTRQVIARNTTPTDITINPLWLLPYGFNRTGSSAVTVPANNGTVTLFLQMDAGKPGTFGGNATFTSNAANPLENPFRFSMTGTVNCPAGFSAAVTAQPAQVYFGQSTTLMAALSGGAAPYQLAWNTGETGSTLMTAALTESRSFSVTAYDAVGCSASASVIVTVIPPGITFAPIADRTYGDAPISLSATATSGLPVSFSVVSGPATIAGNQLTITGAGPVVVEASQPGDSYYPPATPTTRQFTVAKAGQTITFTQLADVVYQSSPLLTFALTATATSGLSVSYQVVSGPATLGGDLLSITGIGPVTLRASQAGNPNYLAAAEVTQTFTVITTEKDKGVKPILECVVNNGNGQLSARFGYKNDMDMPVFIPVGTTNYLTPATATGQVVNFQPGRIQNAFQISFPAAGQVSWSVAGPDGKLRTATATSKSELCTSGARVAAGIQPSVEGQTIRLQISPNPSSDVLHVVVRGFAGAHAVTLKLYDLMGQVHSEWPLALTNGEGRTTLDIRQQSAGLYILSAESGKERVTERVIRLGK</sequence>
<evidence type="ECO:0000256" key="3">
    <source>
        <dbReference type="ARBA" id="ARBA00023295"/>
    </source>
</evidence>
<dbReference type="NCBIfam" id="TIGR04183">
    <property type="entry name" value="Por_Secre_tail"/>
    <property type="match status" value="1"/>
</dbReference>
<dbReference type="SMART" id="SM01067">
    <property type="entry name" value="CBM_3"/>
    <property type="match status" value="2"/>
</dbReference>
<dbReference type="RefSeq" id="WP_152126648.1">
    <property type="nucleotide sequence ID" value="NZ_WELI01000013.1"/>
</dbReference>
<dbReference type="GO" id="GO:0000272">
    <property type="term" value="P:polysaccharide catabolic process"/>
    <property type="evidence" value="ECO:0007669"/>
    <property type="project" value="UniProtKB-KW"/>
</dbReference>
<dbReference type="GO" id="GO:0004553">
    <property type="term" value="F:hydrolase activity, hydrolyzing O-glycosyl compounds"/>
    <property type="evidence" value="ECO:0007669"/>
    <property type="project" value="InterPro"/>
</dbReference>
<dbReference type="InterPro" id="IPR036966">
    <property type="entry name" value="CBM3_sf"/>
</dbReference>
<evidence type="ECO:0000256" key="1">
    <source>
        <dbReference type="ARBA" id="ARBA00022801"/>
    </source>
</evidence>
<evidence type="ECO:0000313" key="6">
    <source>
        <dbReference type="EMBL" id="KAB7726862.1"/>
    </source>
</evidence>
<dbReference type="GO" id="GO:0030248">
    <property type="term" value="F:cellulose binding"/>
    <property type="evidence" value="ECO:0007669"/>
    <property type="project" value="InterPro"/>
</dbReference>
<dbReference type="PANTHER" id="PTHR22298">
    <property type="entry name" value="ENDO-1,4-BETA-GLUCANASE"/>
    <property type="match status" value="1"/>
</dbReference>
<dbReference type="Gene3D" id="1.50.10.10">
    <property type="match status" value="4"/>
</dbReference>
<dbReference type="InterPro" id="IPR008965">
    <property type="entry name" value="CBM2/CBM3_carb-bd_dom_sf"/>
</dbReference>
<accession>A0A7J5TT79</accession>
<dbReference type="SUPFAM" id="SSF48208">
    <property type="entry name" value="Six-hairpin glycosidases"/>
    <property type="match status" value="4"/>
</dbReference>
<gene>
    <name evidence="6" type="ORF">F5984_23405</name>
</gene>
<dbReference type="Gene3D" id="2.60.40.710">
    <property type="entry name" value="Endoglucanase-like"/>
    <property type="match status" value="2"/>
</dbReference>
<evidence type="ECO:0000256" key="4">
    <source>
        <dbReference type="ARBA" id="ARBA00023326"/>
    </source>
</evidence>
<keyword evidence="3" id="KW-0326">Glycosidase</keyword>
<keyword evidence="7" id="KW-1185">Reference proteome</keyword>
<keyword evidence="2" id="KW-0119">Carbohydrate metabolism</keyword>
<evidence type="ECO:0000259" key="5">
    <source>
        <dbReference type="PROSITE" id="PS51172"/>
    </source>
</evidence>
<dbReference type="EMBL" id="WELI01000013">
    <property type="protein sequence ID" value="KAB7726862.1"/>
    <property type="molecule type" value="Genomic_DNA"/>
</dbReference>
<comment type="caution">
    <text evidence="6">The sequence shown here is derived from an EMBL/GenBank/DDBJ whole genome shotgun (WGS) entry which is preliminary data.</text>
</comment>
<dbReference type="Pfam" id="PF18962">
    <property type="entry name" value="Por_Secre_tail"/>
    <property type="match status" value="1"/>
</dbReference>
<evidence type="ECO:0000256" key="2">
    <source>
        <dbReference type="ARBA" id="ARBA00023277"/>
    </source>
</evidence>